<dbReference type="EMBL" id="HBUE01182363">
    <property type="protein sequence ID" value="CAG6521124.1"/>
    <property type="molecule type" value="Transcribed_RNA"/>
</dbReference>
<dbReference type="EMBL" id="HBUE01182367">
    <property type="protein sequence ID" value="CAG6521135.1"/>
    <property type="molecule type" value="Transcribed_RNA"/>
</dbReference>
<organism evidence="1">
    <name type="scientific">Culex pipiens</name>
    <name type="common">House mosquito</name>
    <dbReference type="NCBI Taxonomy" id="7175"/>
    <lineage>
        <taxon>Eukaryota</taxon>
        <taxon>Metazoa</taxon>
        <taxon>Ecdysozoa</taxon>
        <taxon>Arthropoda</taxon>
        <taxon>Hexapoda</taxon>
        <taxon>Insecta</taxon>
        <taxon>Pterygota</taxon>
        <taxon>Neoptera</taxon>
        <taxon>Endopterygota</taxon>
        <taxon>Diptera</taxon>
        <taxon>Nematocera</taxon>
        <taxon>Culicoidea</taxon>
        <taxon>Culicidae</taxon>
        <taxon>Culicinae</taxon>
        <taxon>Culicini</taxon>
        <taxon>Culex</taxon>
        <taxon>Culex</taxon>
    </lineage>
</organism>
<dbReference type="EMBL" id="HBUE01182368">
    <property type="protein sequence ID" value="CAG6521138.1"/>
    <property type="molecule type" value="Transcribed_RNA"/>
</dbReference>
<dbReference type="AlphaFoldDB" id="A0A8D8DYM5"/>
<dbReference type="EMBL" id="HBUE01182353">
    <property type="protein sequence ID" value="CAG6521102.1"/>
    <property type="molecule type" value="Transcribed_RNA"/>
</dbReference>
<dbReference type="EMBL" id="HBUE01287982">
    <property type="protein sequence ID" value="CAG6572691.1"/>
    <property type="molecule type" value="Transcribed_RNA"/>
</dbReference>
<evidence type="ECO:0000313" key="1">
    <source>
        <dbReference type="EMBL" id="CAG6521132.1"/>
    </source>
</evidence>
<sequence length="126" mass="13814">MSTVRRTWRSWQMLGGLGRNATLALEPHLLGGGGESGGVVKVLTGLGGARRPREPTAVHRAAERALPGRSWRVERSLPLGRHKLLPAGGRRCWVVAGDRRKLCIEHGVLLLNRQPRICVLPLLLLL</sequence>
<dbReference type="EMBL" id="HBUE01287972">
    <property type="protein sequence ID" value="CAG6572669.1"/>
    <property type="molecule type" value="Transcribed_RNA"/>
</dbReference>
<proteinExistence type="predicted"/>
<name>A0A8D8DYM5_CULPI</name>
<protein>
    <submittedName>
        <fullName evidence="1">(northern house mosquito) hypothetical protein</fullName>
    </submittedName>
</protein>
<dbReference type="EMBL" id="HBUE01287986">
    <property type="protein sequence ID" value="CAG6572702.1"/>
    <property type="molecule type" value="Transcribed_RNA"/>
</dbReference>
<dbReference type="EMBL" id="HBUE01182359">
    <property type="protein sequence ID" value="CAG6521115.1"/>
    <property type="molecule type" value="Transcribed_RNA"/>
</dbReference>
<dbReference type="EMBL" id="HBUE01287984">
    <property type="protein sequence ID" value="CAG6572696.1"/>
    <property type="molecule type" value="Transcribed_RNA"/>
</dbReference>
<dbReference type="EMBL" id="HBUE01287987">
    <property type="protein sequence ID" value="CAG6572705.1"/>
    <property type="molecule type" value="Transcribed_RNA"/>
</dbReference>
<dbReference type="EMBL" id="HBUE01287978">
    <property type="protein sequence ID" value="CAG6572682.1"/>
    <property type="molecule type" value="Transcribed_RNA"/>
</dbReference>
<dbReference type="EMBL" id="HBUE01182366">
    <property type="protein sequence ID" value="CAG6521132.1"/>
    <property type="molecule type" value="Transcribed_RNA"/>
</dbReference>
<dbReference type="EMBL" id="HBUE01182355">
    <property type="protein sequence ID" value="CAG6521107.1"/>
    <property type="molecule type" value="Transcribed_RNA"/>
</dbReference>
<dbReference type="EMBL" id="HBUE01182365">
    <property type="protein sequence ID" value="CAG6521129.1"/>
    <property type="molecule type" value="Transcribed_RNA"/>
</dbReference>
<accession>A0A8D8DYM5</accession>
<dbReference type="EMBL" id="HBUE01287985">
    <property type="protein sequence ID" value="CAG6572699.1"/>
    <property type="molecule type" value="Transcribed_RNA"/>
</dbReference>
<dbReference type="EMBL" id="HBUE01287974">
    <property type="protein sequence ID" value="CAG6572674.1"/>
    <property type="molecule type" value="Transcribed_RNA"/>
</dbReference>
<dbReference type="EMBL" id="HBUE01010225">
    <property type="protein sequence ID" value="CAG6447976.1"/>
    <property type="molecule type" value="Transcribed_RNA"/>
</dbReference>
<reference evidence="1" key="1">
    <citation type="submission" date="2021-05" db="EMBL/GenBank/DDBJ databases">
        <authorList>
            <person name="Alioto T."/>
            <person name="Alioto T."/>
            <person name="Gomez Garrido J."/>
        </authorList>
    </citation>
    <scope>NUCLEOTIDE SEQUENCE</scope>
</reference>